<keyword evidence="4 9" id="KW-0067">ATP-binding</keyword>
<evidence type="ECO:0000256" key="10">
    <source>
        <dbReference type="PIRSR" id="PIRSR017267-1"/>
    </source>
</evidence>
<dbReference type="Gene3D" id="3.90.1530.10">
    <property type="entry name" value="Conserved hypothetical protein from pyrococcus furiosus pfu- 392566-001, ParB domain"/>
    <property type="match status" value="1"/>
</dbReference>
<name>A0A1C7N7H2_9FUNG</name>
<evidence type="ECO:0000256" key="6">
    <source>
        <dbReference type="ARBA" id="ARBA00023002"/>
    </source>
</evidence>
<evidence type="ECO:0000313" key="13">
    <source>
        <dbReference type="EMBL" id="OBZ85062.1"/>
    </source>
</evidence>
<protein>
    <recommendedName>
        <fullName evidence="2 9">Sulfiredoxin</fullName>
        <ecNumber evidence="2 9">1.8.98.2</ecNumber>
    </recommendedName>
</protein>
<dbReference type="CDD" id="cd16395">
    <property type="entry name" value="Srx"/>
    <property type="match status" value="1"/>
</dbReference>
<dbReference type="InterPro" id="IPR016692">
    <property type="entry name" value="Sulfiredoxin"/>
</dbReference>
<evidence type="ECO:0000313" key="14">
    <source>
        <dbReference type="Proteomes" id="UP000093000"/>
    </source>
</evidence>
<comment type="similarity">
    <text evidence="1 9">Belongs to the sulfiredoxin family.</text>
</comment>
<accession>A0A1C7N7H2</accession>
<proteinExistence type="inferred from homology"/>
<dbReference type="InterPro" id="IPR036086">
    <property type="entry name" value="ParB/Sulfiredoxin_sf"/>
</dbReference>
<feature type="domain" description="ParB-like N-terminal" evidence="12">
    <location>
        <begin position="31"/>
        <end position="118"/>
    </location>
</feature>
<dbReference type="STRING" id="101091.A0A1C7N7H2"/>
<feature type="disulfide bond" description="Interchain" evidence="11">
    <location>
        <position position="89"/>
    </location>
</feature>
<evidence type="ECO:0000256" key="5">
    <source>
        <dbReference type="ARBA" id="ARBA00022862"/>
    </source>
</evidence>
<feature type="binding site" evidence="10">
    <location>
        <begin position="88"/>
        <end position="91"/>
    </location>
    <ligand>
        <name>ATP</name>
        <dbReference type="ChEBI" id="CHEBI:30616"/>
    </ligand>
</feature>
<keyword evidence="6 9" id="KW-0560">Oxidoreductase</keyword>
<dbReference type="PANTHER" id="PTHR21348">
    <property type="match status" value="1"/>
</dbReference>
<evidence type="ECO:0000259" key="12">
    <source>
        <dbReference type="SMART" id="SM00470"/>
    </source>
</evidence>
<dbReference type="GO" id="GO:0032542">
    <property type="term" value="F:sulfiredoxin activity"/>
    <property type="evidence" value="ECO:0007669"/>
    <property type="project" value="UniProtKB-EC"/>
</dbReference>
<dbReference type="GO" id="GO:0005737">
    <property type="term" value="C:cytoplasm"/>
    <property type="evidence" value="ECO:0007669"/>
    <property type="project" value="TreeGrafter"/>
</dbReference>
<comment type="caution">
    <text evidence="13">The sequence shown here is derived from an EMBL/GenBank/DDBJ whole genome shotgun (WGS) entry which is preliminary data.</text>
</comment>
<dbReference type="InParanoid" id="A0A1C7N7H2"/>
<dbReference type="GO" id="GO:0032272">
    <property type="term" value="P:negative regulation of protein polymerization"/>
    <property type="evidence" value="ECO:0007669"/>
    <property type="project" value="EnsemblFungi"/>
</dbReference>
<dbReference type="OrthoDB" id="10023328at2759"/>
<dbReference type="SMART" id="SM00470">
    <property type="entry name" value="ParB"/>
    <property type="match status" value="1"/>
</dbReference>
<evidence type="ECO:0000256" key="9">
    <source>
        <dbReference type="PIRNR" id="PIRNR017267"/>
    </source>
</evidence>
<dbReference type="FunCoup" id="A0A1C7N7H2">
    <property type="interactions" value="327"/>
</dbReference>
<dbReference type="Pfam" id="PF02195">
    <property type="entry name" value="ParB_N"/>
    <property type="match status" value="1"/>
</dbReference>
<sequence length="127" mass="14523">MLRQILRRSMSTKNQEVDNFSIHGNSIKEVYDIPMDAVNRPIPSQLDRQKVENMKEVLQVPGREQELTPVDVHHVKHNGQDYYFAFGGCHRWAASKELGRETIRAKLIETPASVISTYLGSSSPFKQ</sequence>
<keyword evidence="3 9" id="KW-0547">Nucleotide-binding</keyword>
<dbReference type="PIRSF" id="PIRSF017267">
    <property type="entry name" value="Sulfiredoxin"/>
    <property type="match status" value="1"/>
</dbReference>
<evidence type="ECO:0000256" key="7">
    <source>
        <dbReference type="ARBA" id="ARBA00023157"/>
    </source>
</evidence>
<evidence type="ECO:0000256" key="8">
    <source>
        <dbReference type="ARBA" id="ARBA00047514"/>
    </source>
</evidence>
<keyword evidence="5 9" id="KW-0049">Antioxidant</keyword>
<evidence type="ECO:0000256" key="1">
    <source>
        <dbReference type="ARBA" id="ARBA00009609"/>
    </source>
</evidence>
<organism evidence="13 14">
    <name type="scientific">Choanephora cucurbitarum</name>
    <dbReference type="NCBI Taxonomy" id="101091"/>
    <lineage>
        <taxon>Eukaryota</taxon>
        <taxon>Fungi</taxon>
        <taxon>Fungi incertae sedis</taxon>
        <taxon>Mucoromycota</taxon>
        <taxon>Mucoromycotina</taxon>
        <taxon>Mucoromycetes</taxon>
        <taxon>Mucorales</taxon>
        <taxon>Mucorineae</taxon>
        <taxon>Choanephoraceae</taxon>
        <taxon>Choanephoroideae</taxon>
        <taxon>Choanephora</taxon>
    </lineage>
</organism>
<dbReference type="GO" id="GO:0034599">
    <property type="term" value="P:cellular response to oxidative stress"/>
    <property type="evidence" value="ECO:0007669"/>
    <property type="project" value="EnsemblFungi"/>
</dbReference>
<dbReference type="EMBL" id="LUGH01000438">
    <property type="protein sequence ID" value="OBZ85062.1"/>
    <property type="molecule type" value="Genomic_DNA"/>
</dbReference>
<dbReference type="InterPro" id="IPR003115">
    <property type="entry name" value="ParB_N"/>
</dbReference>
<evidence type="ECO:0000256" key="4">
    <source>
        <dbReference type="ARBA" id="ARBA00022840"/>
    </source>
</evidence>
<keyword evidence="14" id="KW-1185">Reference proteome</keyword>
<keyword evidence="7 11" id="KW-1015">Disulfide bond</keyword>
<evidence type="ECO:0000256" key="11">
    <source>
        <dbReference type="PIRSR" id="PIRSR017267-2"/>
    </source>
</evidence>
<gene>
    <name evidence="13" type="ORF">A0J61_06896</name>
</gene>
<dbReference type="Proteomes" id="UP000093000">
    <property type="component" value="Unassembled WGS sequence"/>
</dbReference>
<dbReference type="SUPFAM" id="SSF110849">
    <property type="entry name" value="ParB/Sulfiredoxin"/>
    <property type="match status" value="1"/>
</dbReference>
<dbReference type="EC" id="1.8.98.2" evidence="2 9"/>
<comment type="catalytic activity">
    <reaction evidence="8 9">
        <text>S-hydroxy-S-oxy-L-cysteinyl-[peroxiredoxin] + [protein]-dithiol + ATP = S-hydroxy-L-cysteinyl-[peroxiredoxin] + [protein]-disulfide + ADP + phosphate</text>
        <dbReference type="Rhea" id="RHEA:17545"/>
        <dbReference type="Rhea" id="RHEA-COMP:10593"/>
        <dbReference type="Rhea" id="RHEA-COMP:10594"/>
        <dbReference type="Rhea" id="RHEA-COMP:13681"/>
        <dbReference type="Rhea" id="RHEA-COMP:17976"/>
        <dbReference type="ChEBI" id="CHEBI:29950"/>
        <dbReference type="ChEBI" id="CHEBI:30616"/>
        <dbReference type="ChEBI" id="CHEBI:43474"/>
        <dbReference type="ChEBI" id="CHEBI:50058"/>
        <dbReference type="ChEBI" id="CHEBI:61973"/>
        <dbReference type="ChEBI" id="CHEBI:61974"/>
        <dbReference type="ChEBI" id="CHEBI:456216"/>
        <dbReference type="EC" id="1.8.98.2"/>
    </reaction>
</comment>
<dbReference type="GO" id="GO:0005524">
    <property type="term" value="F:ATP binding"/>
    <property type="evidence" value="ECO:0007669"/>
    <property type="project" value="UniProtKB-KW"/>
</dbReference>
<dbReference type="PANTHER" id="PTHR21348:SF2">
    <property type="entry name" value="SULFIREDOXIN-1"/>
    <property type="match status" value="1"/>
</dbReference>
<evidence type="ECO:0000256" key="3">
    <source>
        <dbReference type="ARBA" id="ARBA00022741"/>
    </source>
</evidence>
<dbReference type="AlphaFoldDB" id="A0A1C7N7H2"/>
<reference evidence="13 14" key="1">
    <citation type="submission" date="2016-03" db="EMBL/GenBank/DDBJ databases">
        <title>Choanephora cucurbitarum.</title>
        <authorList>
            <person name="Min B."/>
            <person name="Park H."/>
            <person name="Park J.-H."/>
            <person name="Shin H.-D."/>
            <person name="Choi I.-G."/>
        </authorList>
    </citation>
    <scope>NUCLEOTIDE SEQUENCE [LARGE SCALE GENOMIC DNA]</scope>
    <source>
        <strain evidence="13 14">KUS-F28377</strain>
    </source>
</reference>
<evidence type="ECO:0000256" key="2">
    <source>
        <dbReference type="ARBA" id="ARBA00013055"/>
    </source>
</evidence>